<dbReference type="InParanoid" id="A0A4R6QLG3"/>
<keyword evidence="2" id="KW-1185">Reference proteome</keyword>
<dbReference type="Proteomes" id="UP000295361">
    <property type="component" value="Unassembled WGS sequence"/>
</dbReference>
<proteinExistence type="predicted"/>
<accession>A0A4R6QLG3</accession>
<evidence type="ECO:0000313" key="2">
    <source>
        <dbReference type="Proteomes" id="UP000295361"/>
    </source>
</evidence>
<dbReference type="AlphaFoldDB" id="A0A4R6QLG3"/>
<reference evidence="1 2" key="1">
    <citation type="submission" date="2019-03" db="EMBL/GenBank/DDBJ databases">
        <title>Genomic Encyclopedia of Type Strains, Phase IV (KMG-IV): sequencing the most valuable type-strain genomes for metagenomic binning, comparative biology and taxonomic classification.</title>
        <authorList>
            <person name="Goeker M."/>
        </authorList>
    </citation>
    <scope>NUCLEOTIDE SEQUENCE [LARGE SCALE GENOMIC DNA]</scope>
    <source>
        <strain evidence="1 2">DSM 16998</strain>
    </source>
</reference>
<dbReference type="RefSeq" id="WP_133700913.1">
    <property type="nucleotide sequence ID" value="NZ_SNXS01000003.1"/>
</dbReference>
<sequence>MCPAPTHIPRLRYRPTTRHDLDECLGPLLPPWLGLDEALSSAFRGLWWRLLGEPGITSTVMEDLALPPGQRIQGWGCGIALSSARARELELDTAPRAFMARQIYARLQRVDWAPMTDRELGQANARGEFCFFNMHYSQRHNDLDDPYVHSVINIANEAFRAAAGGYNTQAMYFETSVQGGPVMLAAGFRARPFADASSLAGLPPERCPMLFAMSRSDARASLPGTSVRHVFEHHPPLFHFSATQRRLLWLALFDDSDEHLMPLLEVSVHGLKKLWRGIYERIEDRMPGFFGDAAAEDEGKRGPEKRRQVLAYVRQRPEELRPWASS</sequence>
<comment type="caution">
    <text evidence="1">The sequence shown here is derived from an EMBL/GenBank/DDBJ whole genome shotgun (WGS) entry which is preliminary data.</text>
</comment>
<gene>
    <name evidence="1" type="ORF">DES47_10391</name>
</gene>
<dbReference type="EMBL" id="SNXS01000003">
    <property type="protein sequence ID" value="TDP71113.1"/>
    <property type="molecule type" value="Genomic_DNA"/>
</dbReference>
<evidence type="ECO:0000313" key="1">
    <source>
        <dbReference type="EMBL" id="TDP71113.1"/>
    </source>
</evidence>
<dbReference type="OrthoDB" id="9149735at2"/>
<organism evidence="1 2">
    <name type="scientific">Roseateles toxinivorans</name>
    <dbReference type="NCBI Taxonomy" id="270368"/>
    <lineage>
        <taxon>Bacteria</taxon>
        <taxon>Pseudomonadati</taxon>
        <taxon>Pseudomonadota</taxon>
        <taxon>Betaproteobacteria</taxon>
        <taxon>Burkholderiales</taxon>
        <taxon>Sphaerotilaceae</taxon>
        <taxon>Roseateles</taxon>
    </lineage>
</organism>
<name>A0A4R6QLG3_9BURK</name>
<protein>
    <submittedName>
        <fullName evidence="1">Uncharacterized protein</fullName>
    </submittedName>
</protein>